<keyword evidence="3" id="KW-1185">Reference proteome</keyword>
<organism evidence="2 3">
    <name type="scientific">Microlunatus elymi</name>
    <dbReference type="NCBI Taxonomy" id="2596828"/>
    <lineage>
        <taxon>Bacteria</taxon>
        <taxon>Bacillati</taxon>
        <taxon>Actinomycetota</taxon>
        <taxon>Actinomycetes</taxon>
        <taxon>Propionibacteriales</taxon>
        <taxon>Propionibacteriaceae</taxon>
        <taxon>Microlunatus</taxon>
    </lineage>
</organism>
<dbReference type="Pfam" id="PF04480">
    <property type="entry name" value="DUF559"/>
    <property type="match status" value="1"/>
</dbReference>
<dbReference type="SUPFAM" id="SSF52980">
    <property type="entry name" value="Restriction endonuclease-like"/>
    <property type="match status" value="1"/>
</dbReference>
<evidence type="ECO:0000313" key="3">
    <source>
        <dbReference type="Proteomes" id="UP000319263"/>
    </source>
</evidence>
<gene>
    <name evidence="2" type="ORF">FOE78_13245</name>
</gene>
<dbReference type="EMBL" id="CP041692">
    <property type="protein sequence ID" value="QDP96746.1"/>
    <property type="molecule type" value="Genomic_DNA"/>
</dbReference>
<dbReference type="InterPro" id="IPR007569">
    <property type="entry name" value="DUF559"/>
</dbReference>
<evidence type="ECO:0000259" key="1">
    <source>
        <dbReference type="Pfam" id="PF04480"/>
    </source>
</evidence>
<proteinExistence type="predicted"/>
<dbReference type="InterPro" id="IPR011335">
    <property type="entry name" value="Restrct_endonuc-II-like"/>
</dbReference>
<feature type="domain" description="DUF559" evidence="1">
    <location>
        <begin position="248"/>
        <end position="310"/>
    </location>
</feature>
<protein>
    <submittedName>
        <fullName evidence="2">DUF559 domain-containing protein</fullName>
    </submittedName>
</protein>
<dbReference type="OrthoDB" id="3173471at2"/>
<dbReference type="Proteomes" id="UP000319263">
    <property type="component" value="Chromosome"/>
</dbReference>
<dbReference type="RefSeq" id="WP_143986708.1">
    <property type="nucleotide sequence ID" value="NZ_CP041692.1"/>
</dbReference>
<accession>A0A516PZY8</accession>
<dbReference type="KEGG" id="mik:FOE78_13245"/>
<dbReference type="AlphaFoldDB" id="A0A516PZY8"/>
<name>A0A516PZY8_9ACTN</name>
<dbReference type="Gene3D" id="3.40.960.10">
    <property type="entry name" value="VSR Endonuclease"/>
    <property type="match status" value="1"/>
</dbReference>
<sequence length="332" mass="37700">MSSTDRPHGCRGGLWITWGDHARTCLMLSDMEPEPSAFNRSEALEAGISTARLRGPGFRRLYRGIYVDATTPADTAFRARAALRYTAPDGFISHHTAALIWGGVPPSTPDVHISRRRKRRSVRRGLMVHLASRAARTTTFRRMPISTPEQSFLDVAASGANLVELVVLGDSLVRAKRTTPERLLKAAAESRGYRSRAARRAARYVRAGVDSVMESLMRMLIVLAGLPEPTVNFTLRGETGDWERRFDTYYREYKLLVEYDGRQHAEDPAQWEEDIYRREELERLGFRLLIITSRGIYREPLRTLERVRAALIEAGATGIPTTFNDDWRRYFG</sequence>
<reference evidence="2 3" key="1">
    <citation type="submission" date="2019-07" db="EMBL/GenBank/DDBJ databases">
        <title>Microlunatus dokdonensis sp. nov. isolated from the rhizospheric soil of the wild plant Elymus tsukushiensis.</title>
        <authorList>
            <person name="Ghim S.-Y."/>
            <person name="Hwang Y.-J."/>
            <person name="Son J.-S."/>
            <person name="Shin J.-H."/>
        </authorList>
    </citation>
    <scope>NUCLEOTIDE SEQUENCE [LARGE SCALE GENOMIC DNA]</scope>
    <source>
        <strain evidence="2 3">KUDC0627</strain>
    </source>
</reference>
<evidence type="ECO:0000313" key="2">
    <source>
        <dbReference type="EMBL" id="QDP96746.1"/>
    </source>
</evidence>